<proteinExistence type="predicted"/>
<organism evidence="2 3">
    <name type="scientific">Actinomycetospora aurantiaca</name>
    <dbReference type="NCBI Taxonomy" id="3129233"/>
    <lineage>
        <taxon>Bacteria</taxon>
        <taxon>Bacillati</taxon>
        <taxon>Actinomycetota</taxon>
        <taxon>Actinomycetes</taxon>
        <taxon>Pseudonocardiales</taxon>
        <taxon>Pseudonocardiaceae</taxon>
        <taxon>Actinomycetospora</taxon>
    </lineage>
</organism>
<feature type="transmembrane region" description="Helical" evidence="1">
    <location>
        <begin position="96"/>
        <end position="113"/>
    </location>
</feature>
<feature type="transmembrane region" description="Helical" evidence="1">
    <location>
        <begin position="186"/>
        <end position="207"/>
    </location>
</feature>
<dbReference type="InterPro" id="IPR036938">
    <property type="entry name" value="PAP2/HPO_sf"/>
</dbReference>
<dbReference type="Proteomes" id="UP001385809">
    <property type="component" value="Unassembled WGS sequence"/>
</dbReference>
<gene>
    <name evidence="2" type="ORF">WCD74_01500</name>
</gene>
<keyword evidence="1" id="KW-0472">Membrane</keyword>
<keyword evidence="3" id="KW-1185">Reference proteome</keyword>
<feature type="transmembrane region" description="Helical" evidence="1">
    <location>
        <begin position="158"/>
        <end position="180"/>
    </location>
</feature>
<evidence type="ECO:0000313" key="2">
    <source>
        <dbReference type="EMBL" id="MEJ2866420.1"/>
    </source>
</evidence>
<dbReference type="SUPFAM" id="SSF48317">
    <property type="entry name" value="Acid phosphatase/Vanadium-dependent haloperoxidase"/>
    <property type="match status" value="1"/>
</dbReference>
<evidence type="ECO:0008006" key="4">
    <source>
        <dbReference type="Google" id="ProtNLM"/>
    </source>
</evidence>
<feature type="transmembrane region" description="Helical" evidence="1">
    <location>
        <begin position="125"/>
        <end position="146"/>
    </location>
</feature>
<feature type="transmembrane region" description="Helical" evidence="1">
    <location>
        <begin position="21"/>
        <end position="41"/>
    </location>
</feature>
<protein>
    <recommendedName>
        <fullName evidence="4">Phosphatase PAP2 family protein</fullName>
    </recommendedName>
</protein>
<dbReference type="EMBL" id="JBBEGN010000001">
    <property type="protein sequence ID" value="MEJ2866420.1"/>
    <property type="molecule type" value="Genomic_DNA"/>
</dbReference>
<evidence type="ECO:0000256" key="1">
    <source>
        <dbReference type="SAM" id="Phobius"/>
    </source>
</evidence>
<evidence type="ECO:0000313" key="3">
    <source>
        <dbReference type="Proteomes" id="UP001385809"/>
    </source>
</evidence>
<keyword evidence="1" id="KW-1133">Transmembrane helix</keyword>
<accession>A0ABU8MGG5</accession>
<name>A0ABU8MGG5_9PSEU</name>
<dbReference type="RefSeq" id="WP_337693044.1">
    <property type="nucleotide sequence ID" value="NZ_JBBEGN010000001.1"/>
</dbReference>
<dbReference type="Gene3D" id="1.20.144.10">
    <property type="entry name" value="Phosphatidic acid phosphatase type 2/haloperoxidase"/>
    <property type="match status" value="1"/>
</dbReference>
<sequence length="223" mass="22800">MRGDVTTGPAPRRLLSRRGRVVAAVVLVVAVVLGGALALRYEGTSNPGRLDVEIASALSGWPAWLRVVVDLGDPGPLVGLILVVALGAVIARRGVVLALVAPVLAVLISHSIAKPLVGRTIGEGLAYPSTHMTGVGAVLTVIMVLIAAQRSWPRGVRLAVLPVLLLIAATYAGTLSALAFHYPTDTIGGICLAVAVVLACAFVSDAVSTGVARVSMRAEGDRA</sequence>
<feature type="transmembrane region" description="Helical" evidence="1">
    <location>
        <begin position="74"/>
        <end position="91"/>
    </location>
</feature>
<comment type="caution">
    <text evidence="2">The sequence shown here is derived from an EMBL/GenBank/DDBJ whole genome shotgun (WGS) entry which is preliminary data.</text>
</comment>
<keyword evidence="1" id="KW-0812">Transmembrane</keyword>
<reference evidence="2 3" key="1">
    <citation type="submission" date="2024-03" db="EMBL/GenBank/DDBJ databases">
        <title>Actinomycetospora sp. OC33-EN08, a novel actinomycete isolated from wild orchid (Aerides multiflora).</title>
        <authorList>
            <person name="Suriyachadkun C."/>
        </authorList>
    </citation>
    <scope>NUCLEOTIDE SEQUENCE [LARGE SCALE GENOMIC DNA]</scope>
    <source>
        <strain evidence="2 3">OC33-EN08</strain>
    </source>
</reference>